<keyword evidence="3" id="KW-1185">Reference proteome</keyword>
<evidence type="ECO:0000313" key="2">
    <source>
        <dbReference type="EMBL" id="KAA2257120.1"/>
    </source>
</evidence>
<feature type="transmembrane region" description="Helical" evidence="1">
    <location>
        <begin position="61"/>
        <end position="81"/>
    </location>
</feature>
<dbReference type="AlphaFoldDB" id="A0A5B2X1N9"/>
<name>A0A5B2X1N9_9PSEU</name>
<proteinExistence type="predicted"/>
<keyword evidence="1" id="KW-0472">Membrane</keyword>
<keyword evidence="1" id="KW-0812">Transmembrane</keyword>
<evidence type="ECO:0000256" key="1">
    <source>
        <dbReference type="SAM" id="Phobius"/>
    </source>
</evidence>
<dbReference type="RefSeq" id="WP_149852353.1">
    <property type="nucleotide sequence ID" value="NZ_VUOB01000047.1"/>
</dbReference>
<keyword evidence="1" id="KW-1133">Transmembrane helix</keyword>
<evidence type="ECO:0000313" key="3">
    <source>
        <dbReference type="Proteomes" id="UP000323454"/>
    </source>
</evidence>
<dbReference type="OrthoDB" id="3695067at2"/>
<dbReference type="Proteomes" id="UP000323454">
    <property type="component" value="Unassembled WGS sequence"/>
</dbReference>
<organism evidence="2 3">
    <name type="scientific">Solihabitans fulvus</name>
    <dbReference type="NCBI Taxonomy" id="1892852"/>
    <lineage>
        <taxon>Bacteria</taxon>
        <taxon>Bacillati</taxon>
        <taxon>Actinomycetota</taxon>
        <taxon>Actinomycetes</taxon>
        <taxon>Pseudonocardiales</taxon>
        <taxon>Pseudonocardiaceae</taxon>
        <taxon>Solihabitans</taxon>
    </lineage>
</organism>
<dbReference type="EMBL" id="VUOB01000047">
    <property type="protein sequence ID" value="KAA2257120.1"/>
    <property type="molecule type" value="Genomic_DNA"/>
</dbReference>
<reference evidence="2 3" key="1">
    <citation type="submission" date="2019-09" db="EMBL/GenBank/DDBJ databases">
        <title>Goodfellowia gen. nov., a new genus of the Pseudonocardineae related to Actinoalloteichus, containing Goodfellowia coeruleoviolacea gen. nov., comb. nov. gen. nov., comb. nov.</title>
        <authorList>
            <person name="Labeda D."/>
        </authorList>
    </citation>
    <scope>NUCLEOTIDE SEQUENCE [LARGE SCALE GENOMIC DNA]</scope>
    <source>
        <strain evidence="2 3">AN110305</strain>
    </source>
</reference>
<gene>
    <name evidence="2" type="ORF">F0L68_25620</name>
</gene>
<accession>A0A5B2X1N9</accession>
<protein>
    <submittedName>
        <fullName evidence="2">Uncharacterized protein</fullName>
    </submittedName>
</protein>
<comment type="caution">
    <text evidence="2">The sequence shown here is derived from an EMBL/GenBank/DDBJ whole genome shotgun (WGS) entry which is preliminary data.</text>
</comment>
<sequence length="177" mass="19845">MAWQNLRRRPTEEGPAGADPWARLCLHHADRRATLFLGFALAVLVVCGIAVGWLAGAIHGWAYVLAAFAVPFCVELAAPGLRHWLSRRTLRRLLVEQHWHSVAVRFVPGRSRIGRQAFLEITGSDRTLLRLPDVPERIRDRIRQAGEVWLAGPGQRGLTAVAIDQRPFLTLARVVDR</sequence>
<feature type="transmembrane region" description="Helical" evidence="1">
    <location>
        <begin position="33"/>
        <end position="55"/>
    </location>
</feature>
<reference evidence="2 3" key="2">
    <citation type="submission" date="2019-09" db="EMBL/GenBank/DDBJ databases">
        <authorList>
            <person name="Jin C."/>
        </authorList>
    </citation>
    <scope>NUCLEOTIDE SEQUENCE [LARGE SCALE GENOMIC DNA]</scope>
    <source>
        <strain evidence="2 3">AN110305</strain>
    </source>
</reference>